<gene>
    <name evidence="6" type="ORF">RRG08_009883</name>
</gene>
<dbReference type="Proteomes" id="UP001283361">
    <property type="component" value="Unassembled WGS sequence"/>
</dbReference>
<keyword evidence="3" id="KW-0446">Lipid-binding</keyword>
<evidence type="ECO:0000256" key="1">
    <source>
        <dbReference type="ARBA" id="ARBA00022448"/>
    </source>
</evidence>
<accession>A0AAE1DA96</accession>
<dbReference type="InterPro" id="IPR023393">
    <property type="entry name" value="START-like_dom_sf"/>
</dbReference>
<reference evidence="6" key="1">
    <citation type="journal article" date="2023" name="G3 (Bethesda)">
        <title>A reference genome for the long-term kleptoplast-retaining sea slug Elysia crispata morphotype clarki.</title>
        <authorList>
            <person name="Eastman K.E."/>
            <person name="Pendleton A.L."/>
            <person name="Shaikh M.A."/>
            <person name="Suttiyut T."/>
            <person name="Ogas R."/>
            <person name="Tomko P."/>
            <person name="Gavelis G."/>
            <person name="Widhalm J.R."/>
            <person name="Wisecaver J.H."/>
        </authorList>
    </citation>
    <scope>NUCLEOTIDE SEQUENCE</scope>
    <source>
        <strain evidence="6">ECLA1</strain>
    </source>
</reference>
<dbReference type="CDD" id="cd00177">
    <property type="entry name" value="START"/>
    <property type="match status" value="1"/>
</dbReference>
<dbReference type="Gene3D" id="3.30.530.20">
    <property type="match status" value="1"/>
</dbReference>
<keyword evidence="1" id="KW-0813">Transport</keyword>
<comment type="function">
    <text evidence="4">May be involved in the intracellular transport of sterols or other lipids. May bind cholesterol or other sterols.</text>
</comment>
<dbReference type="SUPFAM" id="SSF55961">
    <property type="entry name" value="Bet v1-like"/>
    <property type="match status" value="1"/>
</dbReference>
<comment type="caution">
    <text evidence="6">The sequence shown here is derived from an EMBL/GenBank/DDBJ whole genome shotgun (WGS) entry which is preliminary data.</text>
</comment>
<evidence type="ECO:0000256" key="2">
    <source>
        <dbReference type="ARBA" id="ARBA00023055"/>
    </source>
</evidence>
<evidence type="ECO:0000313" key="6">
    <source>
        <dbReference type="EMBL" id="KAK3762495.1"/>
    </source>
</evidence>
<sequence length="210" mass="23588">MDYDKIVRDAKAQGEKSFISEGWKATSKSCDQFTIDMKPSKDTAGNMLRISITVDAPLELCKNTITMMPGSRRPEWDQDLKEIKLLQEIDENTVLFYARTNPVGKGVISAREFVDVGRTEVTENQIHVYGCSVDHPQIPSAEKYVRGYNACWMYKFTKDPSKEGRTKVESVLDSDMKGWIPSAVINSTLPAVFGQALSTWIDFVSKQSSS</sequence>
<organism evidence="6 7">
    <name type="scientific">Elysia crispata</name>
    <name type="common">lettuce slug</name>
    <dbReference type="NCBI Taxonomy" id="231223"/>
    <lineage>
        <taxon>Eukaryota</taxon>
        <taxon>Metazoa</taxon>
        <taxon>Spiralia</taxon>
        <taxon>Lophotrochozoa</taxon>
        <taxon>Mollusca</taxon>
        <taxon>Gastropoda</taxon>
        <taxon>Heterobranchia</taxon>
        <taxon>Euthyneura</taxon>
        <taxon>Panpulmonata</taxon>
        <taxon>Sacoglossa</taxon>
        <taxon>Placobranchoidea</taxon>
        <taxon>Plakobranchidae</taxon>
        <taxon>Elysia</taxon>
    </lineage>
</organism>
<evidence type="ECO:0000256" key="4">
    <source>
        <dbReference type="ARBA" id="ARBA00024750"/>
    </source>
</evidence>
<name>A0AAE1DA96_9GAST</name>
<dbReference type="InterPro" id="IPR002913">
    <property type="entry name" value="START_lipid-bd_dom"/>
</dbReference>
<evidence type="ECO:0000313" key="7">
    <source>
        <dbReference type="Proteomes" id="UP001283361"/>
    </source>
</evidence>
<feature type="domain" description="START" evidence="5">
    <location>
        <begin position="20"/>
        <end position="210"/>
    </location>
</feature>
<keyword evidence="2" id="KW-0445">Lipid transport</keyword>
<dbReference type="Pfam" id="PF01852">
    <property type="entry name" value="START"/>
    <property type="match status" value="1"/>
</dbReference>
<dbReference type="InterPro" id="IPR000799">
    <property type="entry name" value="StAR-like"/>
</dbReference>
<protein>
    <recommendedName>
        <fullName evidence="5">START domain-containing protein</fullName>
    </recommendedName>
</protein>
<dbReference type="PANTHER" id="PTHR46374">
    <property type="entry name" value="PROTEIN CBG07384"/>
    <property type="match status" value="1"/>
</dbReference>
<evidence type="ECO:0000259" key="5">
    <source>
        <dbReference type="PROSITE" id="PS50848"/>
    </source>
</evidence>
<dbReference type="PRINTS" id="PR00978">
    <property type="entry name" value="STARPROTEIN"/>
</dbReference>
<dbReference type="InterPro" id="IPR043556">
    <property type="entry name" value="StARD5/6"/>
</dbReference>
<dbReference type="AlphaFoldDB" id="A0AAE1DA96"/>
<dbReference type="EMBL" id="JAWDGP010004710">
    <property type="protein sequence ID" value="KAK3762495.1"/>
    <property type="molecule type" value="Genomic_DNA"/>
</dbReference>
<dbReference type="SMART" id="SM00234">
    <property type="entry name" value="START"/>
    <property type="match status" value="1"/>
</dbReference>
<proteinExistence type="predicted"/>
<keyword evidence="7" id="KW-1185">Reference proteome</keyword>
<evidence type="ECO:0000256" key="3">
    <source>
        <dbReference type="ARBA" id="ARBA00023121"/>
    </source>
</evidence>
<dbReference type="PANTHER" id="PTHR46374:SF1">
    <property type="entry name" value="START DOMAIN-CONTAINING PROTEIN"/>
    <property type="match status" value="1"/>
</dbReference>
<dbReference type="PROSITE" id="PS50848">
    <property type="entry name" value="START"/>
    <property type="match status" value="1"/>
</dbReference>
<dbReference type="GO" id="GO:0006869">
    <property type="term" value="P:lipid transport"/>
    <property type="evidence" value="ECO:0007669"/>
    <property type="project" value="UniProtKB-KW"/>
</dbReference>
<dbReference type="GO" id="GO:0008289">
    <property type="term" value="F:lipid binding"/>
    <property type="evidence" value="ECO:0007669"/>
    <property type="project" value="UniProtKB-KW"/>
</dbReference>